<sequence length="112" mass="11730">MTATISVKVEGPLGLDEPEQLLEELGRETGLTWRLETAGQDGTLDGGLAAIMLEAVLGGAVGAAVQVAVQRAIETWRGRRLDPPPVTIIVVQPPQAPQPAPRTDDLTTPEGS</sequence>
<comment type="caution">
    <text evidence="2">The sequence shown here is derived from an EMBL/GenBank/DDBJ whole genome shotgun (WGS) entry which is preliminary data.</text>
</comment>
<protein>
    <submittedName>
        <fullName evidence="2">Uncharacterized protein</fullName>
    </submittedName>
</protein>
<evidence type="ECO:0000256" key="1">
    <source>
        <dbReference type="SAM" id="MobiDB-lite"/>
    </source>
</evidence>
<dbReference type="RefSeq" id="WP_057612879.1">
    <property type="nucleotide sequence ID" value="NZ_JBIAJS010000001.1"/>
</dbReference>
<organism evidence="2 3">
    <name type="scientific">Streptomyces canus</name>
    <dbReference type="NCBI Taxonomy" id="58343"/>
    <lineage>
        <taxon>Bacteria</taxon>
        <taxon>Bacillati</taxon>
        <taxon>Actinomycetota</taxon>
        <taxon>Actinomycetes</taxon>
        <taxon>Kitasatosporales</taxon>
        <taxon>Streptomycetaceae</taxon>
        <taxon>Streptomyces</taxon>
        <taxon>Streptomyces aurantiacus group</taxon>
    </lineage>
</organism>
<dbReference type="STRING" id="58343.AQJ46_04665"/>
<name>A0A101SJJ6_9ACTN</name>
<feature type="region of interest" description="Disordered" evidence="1">
    <location>
        <begin position="90"/>
        <end position="112"/>
    </location>
</feature>
<gene>
    <name evidence="2" type="ORF">AQJ46_04665</name>
</gene>
<dbReference type="Proteomes" id="UP000053669">
    <property type="component" value="Unassembled WGS sequence"/>
</dbReference>
<dbReference type="AlphaFoldDB" id="A0A101SJJ6"/>
<dbReference type="EMBL" id="LMWU01000001">
    <property type="protein sequence ID" value="KUN74822.1"/>
    <property type="molecule type" value="Genomic_DNA"/>
</dbReference>
<reference evidence="2 3" key="1">
    <citation type="submission" date="2015-10" db="EMBL/GenBank/DDBJ databases">
        <title>Draft genome sequence of Streptomyces canus DSM 40017, type strain for the species Streptomyces canus.</title>
        <authorList>
            <person name="Ruckert C."/>
            <person name="Winkler A."/>
            <person name="Kalinowski J."/>
            <person name="Kampfer P."/>
            <person name="Glaeser S."/>
        </authorList>
    </citation>
    <scope>NUCLEOTIDE SEQUENCE [LARGE SCALE GENOMIC DNA]</scope>
    <source>
        <strain evidence="2 3">DSM 40017</strain>
    </source>
</reference>
<accession>A0A101SJJ6</accession>
<proteinExistence type="predicted"/>
<evidence type="ECO:0000313" key="3">
    <source>
        <dbReference type="Proteomes" id="UP000053669"/>
    </source>
</evidence>
<evidence type="ECO:0000313" key="2">
    <source>
        <dbReference type="EMBL" id="KUN74822.1"/>
    </source>
</evidence>